<evidence type="ECO:0000313" key="2">
    <source>
        <dbReference type="EMBL" id="OAT56745.1"/>
    </source>
</evidence>
<dbReference type="EMBL" id="LXEX01000067">
    <property type="protein sequence ID" value="OAT56745.1"/>
    <property type="molecule type" value="Genomic_DNA"/>
</dbReference>
<gene>
    <name evidence="2" type="ORF">M993_04561</name>
</gene>
<keyword evidence="3" id="KW-1185">Reference proteome</keyword>
<keyword evidence="2" id="KW-0560">Oxidoreductase</keyword>
<dbReference type="Pfam" id="PF03992">
    <property type="entry name" value="ABM"/>
    <property type="match status" value="1"/>
</dbReference>
<dbReference type="AlphaFoldDB" id="A0AA91EA72"/>
<dbReference type="InterPro" id="IPR011008">
    <property type="entry name" value="Dimeric_a/b-barrel"/>
</dbReference>
<sequence>MEYSLYRDTSEESIFVIHEVWRSQADLDAHMCTSHFLTFISRMEALPTATSDVKKMNFII</sequence>
<dbReference type="SUPFAM" id="SSF54909">
    <property type="entry name" value="Dimeric alpha+beta barrel"/>
    <property type="match status" value="1"/>
</dbReference>
<evidence type="ECO:0000313" key="3">
    <source>
        <dbReference type="Proteomes" id="UP000078431"/>
    </source>
</evidence>
<name>A0AA91EA72_9GAMM</name>
<dbReference type="Proteomes" id="UP000078431">
    <property type="component" value="Unassembled WGS sequence"/>
</dbReference>
<keyword evidence="2" id="KW-0503">Monooxygenase</keyword>
<dbReference type="Gene3D" id="3.30.70.100">
    <property type="match status" value="1"/>
</dbReference>
<evidence type="ECO:0000259" key="1">
    <source>
        <dbReference type="Pfam" id="PF03992"/>
    </source>
</evidence>
<accession>A0AA91EA72</accession>
<feature type="domain" description="ABM" evidence="1">
    <location>
        <begin position="2"/>
        <end position="40"/>
    </location>
</feature>
<protein>
    <submittedName>
        <fullName evidence="2">Antibiotic biosynthesis monooxygenase</fullName>
    </submittedName>
</protein>
<organism evidence="2 3">
    <name type="scientific">Obesumbacterium proteus ATCC 12841</name>
    <dbReference type="NCBI Taxonomy" id="1354268"/>
    <lineage>
        <taxon>Bacteria</taxon>
        <taxon>Pseudomonadati</taxon>
        <taxon>Pseudomonadota</taxon>
        <taxon>Gammaproteobacteria</taxon>
        <taxon>Enterobacterales</taxon>
        <taxon>Hafniaceae</taxon>
        <taxon>Obesumbacterium</taxon>
    </lineage>
</organism>
<comment type="caution">
    <text evidence="2">The sequence shown here is derived from an EMBL/GenBank/DDBJ whole genome shotgun (WGS) entry which is preliminary data.</text>
</comment>
<reference evidence="2 3" key="1">
    <citation type="submission" date="2016-04" db="EMBL/GenBank/DDBJ databases">
        <title>ATOL: Assembling a taxonomically balanced genome-scale reconstruction of the evolutionary history of the Enterobacteriaceae.</title>
        <authorList>
            <person name="Plunkett G.III."/>
            <person name="Neeno-Eckwall E.C."/>
            <person name="Glasner J.D."/>
            <person name="Perna N.T."/>
        </authorList>
    </citation>
    <scope>NUCLEOTIDE SEQUENCE [LARGE SCALE GENOMIC DNA]</scope>
    <source>
        <strain evidence="2 3">ATCC 12841</strain>
    </source>
</reference>
<dbReference type="GO" id="GO:0004497">
    <property type="term" value="F:monooxygenase activity"/>
    <property type="evidence" value="ECO:0007669"/>
    <property type="project" value="UniProtKB-KW"/>
</dbReference>
<proteinExistence type="predicted"/>
<dbReference type="InterPro" id="IPR007138">
    <property type="entry name" value="ABM_dom"/>
</dbReference>